<evidence type="ECO:0000256" key="4">
    <source>
        <dbReference type="ARBA" id="ARBA00023015"/>
    </source>
</evidence>
<name>A0AAD5T4R6_9FUNG</name>
<proteinExistence type="predicted"/>
<dbReference type="InterPro" id="IPR001138">
    <property type="entry name" value="Zn2Cys6_DnaBD"/>
</dbReference>
<gene>
    <name evidence="10" type="ORF">HK100_008492</name>
</gene>
<dbReference type="CDD" id="cd00067">
    <property type="entry name" value="GAL4"/>
    <property type="match status" value="1"/>
</dbReference>
<comment type="caution">
    <text evidence="10">The sequence shown here is derived from an EMBL/GenBank/DDBJ whole genome shotgun (WGS) entry which is preliminary data.</text>
</comment>
<dbReference type="GO" id="GO:0005634">
    <property type="term" value="C:nucleus"/>
    <property type="evidence" value="ECO:0007669"/>
    <property type="project" value="UniProtKB-SubCell"/>
</dbReference>
<keyword evidence="2" id="KW-0479">Metal-binding</keyword>
<keyword evidence="3" id="KW-0862">Zinc</keyword>
<evidence type="ECO:0000256" key="8">
    <source>
        <dbReference type="SAM" id="MobiDB-lite"/>
    </source>
</evidence>
<dbReference type="AlphaFoldDB" id="A0AAD5T4R6"/>
<keyword evidence="11" id="KW-1185">Reference proteome</keyword>
<dbReference type="PANTHER" id="PTHR31313">
    <property type="entry name" value="TY1 ENHANCER ACTIVATOR"/>
    <property type="match status" value="1"/>
</dbReference>
<evidence type="ECO:0000256" key="2">
    <source>
        <dbReference type="ARBA" id="ARBA00022723"/>
    </source>
</evidence>
<evidence type="ECO:0000256" key="5">
    <source>
        <dbReference type="ARBA" id="ARBA00023125"/>
    </source>
</evidence>
<feature type="compositionally biased region" description="Low complexity" evidence="8">
    <location>
        <begin position="403"/>
        <end position="421"/>
    </location>
</feature>
<dbReference type="InterPro" id="IPR051615">
    <property type="entry name" value="Transcr_Regulatory_Elem"/>
</dbReference>
<feature type="domain" description="Zn(2)-C6 fungal-type" evidence="9">
    <location>
        <begin position="302"/>
        <end position="332"/>
    </location>
</feature>
<dbReference type="GO" id="GO:0000981">
    <property type="term" value="F:DNA-binding transcription factor activity, RNA polymerase II-specific"/>
    <property type="evidence" value="ECO:0007669"/>
    <property type="project" value="InterPro"/>
</dbReference>
<accession>A0AAD5T4R6</accession>
<dbReference type="Proteomes" id="UP001211907">
    <property type="component" value="Unassembled WGS sequence"/>
</dbReference>
<keyword evidence="4" id="KW-0805">Transcription regulation</keyword>
<dbReference type="EMBL" id="JADGJH010000414">
    <property type="protein sequence ID" value="KAJ3129660.1"/>
    <property type="molecule type" value="Genomic_DNA"/>
</dbReference>
<dbReference type="Gene3D" id="4.10.240.10">
    <property type="entry name" value="Zn(2)-C6 fungal-type DNA-binding domain"/>
    <property type="match status" value="2"/>
</dbReference>
<evidence type="ECO:0000256" key="7">
    <source>
        <dbReference type="ARBA" id="ARBA00023242"/>
    </source>
</evidence>
<comment type="subcellular location">
    <subcellularLocation>
        <location evidence="1">Nucleus</location>
    </subcellularLocation>
</comment>
<evidence type="ECO:0000256" key="1">
    <source>
        <dbReference type="ARBA" id="ARBA00004123"/>
    </source>
</evidence>
<keyword evidence="7" id="KW-0539">Nucleus</keyword>
<dbReference type="GO" id="GO:0003677">
    <property type="term" value="F:DNA binding"/>
    <property type="evidence" value="ECO:0007669"/>
    <property type="project" value="UniProtKB-KW"/>
</dbReference>
<feature type="compositionally biased region" description="Low complexity" evidence="8">
    <location>
        <begin position="18"/>
        <end position="28"/>
    </location>
</feature>
<keyword evidence="6" id="KW-0804">Transcription</keyword>
<feature type="region of interest" description="Disordered" evidence="8">
    <location>
        <begin position="89"/>
        <end position="151"/>
    </location>
</feature>
<dbReference type="Pfam" id="PF00172">
    <property type="entry name" value="Zn_clus"/>
    <property type="match status" value="1"/>
</dbReference>
<evidence type="ECO:0000256" key="6">
    <source>
        <dbReference type="ARBA" id="ARBA00023163"/>
    </source>
</evidence>
<feature type="compositionally biased region" description="Polar residues" evidence="8">
    <location>
        <begin position="89"/>
        <end position="107"/>
    </location>
</feature>
<evidence type="ECO:0000256" key="3">
    <source>
        <dbReference type="ARBA" id="ARBA00022833"/>
    </source>
</evidence>
<dbReference type="SUPFAM" id="SSF57701">
    <property type="entry name" value="Zn2/Cys6 DNA-binding domain"/>
    <property type="match status" value="1"/>
</dbReference>
<feature type="region of interest" description="Disordered" evidence="8">
    <location>
        <begin position="401"/>
        <end position="450"/>
    </location>
</feature>
<dbReference type="PROSITE" id="PS50048">
    <property type="entry name" value="ZN2_CY6_FUNGAL_2"/>
    <property type="match status" value="1"/>
</dbReference>
<dbReference type="InterPro" id="IPR036864">
    <property type="entry name" value="Zn2-C6_fun-type_DNA-bd_sf"/>
</dbReference>
<feature type="compositionally biased region" description="Low complexity" evidence="8">
    <location>
        <begin position="43"/>
        <end position="62"/>
    </location>
</feature>
<dbReference type="SMART" id="SM00066">
    <property type="entry name" value="GAL4"/>
    <property type="match status" value="2"/>
</dbReference>
<evidence type="ECO:0000313" key="11">
    <source>
        <dbReference type="Proteomes" id="UP001211907"/>
    </source>
</evidence>
<evidence type="ECO:0000259" key="9">
    <source>
        <dbReference type="PROSITE" id="PS50048"/>
    </source>
</evidence>
<dbReference type="GO" id="GO:0008270">
    <property type="term" value="F:zinc ion binding"/>
    <property type="evidence" value="ECO:0007669"/>
    <property type="project" value="InterPro"/>
</dbReference>
<dbReference type="PANTHER" id="PTHR31313:SF81">
    <property type="entry name" value="TY1 ENHANCER ACTIVATOR"/>
    <property type="match status" value="1"/>
</dbReference>
<evidence type="ECO:0000313" key="10">
    <source>
        <dbReference type="EMBL" id="KAJ3129660.1"/>
    </source>
</evidence>
<reference evidence="10" key="1">
    <citation type="submission" date="2020-05" db="EMBL/GenBank/DDBJ databases">
        <title>Phylogenomic resolution of chytrid fungi.</title>
        <authorList>
            <person name="Stajich J.E."/>
            <person name="Amses K."/>
            <person name="Simmons R."/>
            <person name="Seto K."/>
            <person name="Myers J."/>
            <person name="Bonds A."/>
            <person name="Quandt C.A."/>
            <person name="Barry K."/>
            <person name="Liu P."/>
            <person name="Grigoriev I."/>
            <person name="Longcore J.E."/>
            <person name="James T.Y."/>
        </authorList>
    </citation>
    <scope>NUCLEOTIDE SEQUENCE</scope>
    <source>
        <strain evidence="10">JEL0513</strain>
    </source>
</reference>
<sequence>MNRMSMLGGGGGQRERNGGSTNGNANTSLYQRYNLARTGNQPHSHNYNDYNTNHNSSNSYNNDDMDTECDVADAAISILALASANAKSNFNTNENPITSDSYANISRNGNVDGNTNGNANGNGNVRPALSIVTGPAQSQSPPPQPSISATAAPFQQPLPSISHVYPTQQEQQPQQQQQQQQQFSVSVAPSLNNPFVGGPNSNRNIVCESCRTSRKKCEWPHAVSNSSTTAGMAISGVGGAVANLAATPCVRCAKKRLPCHLAGPTDTAKQPSSLGMSITIPMPLQFFKPQQSRGGFIRNPVSCKSCYAKKLRCDRTKPVCSCCQKRNLVCEYWHASSSSLSSSIGATSAVTVTTSTVSVTAPTPIILSSSSSAAFLSPPFSSVSNTPSSANSLTNANIPYSHINNNSNSDNSNNNISNSSSPLYTPTHTPRPNFSFAPPSPSPLPQSNPMAISSIVDDEDVSADNNIHRSSYVFGRRLLPQISTINLNDKSFAIISPPESTASTDITFM</sequence>
<keyword evidence="5" id="KW-0238">DNA-binding</keyword>
<feature type="region of interest" description="Disordered" evidence="8">
    <location>
        <begin position="165"/>
        <end position="184"/>
    </location>
</feature>
<feature type="region of interest" description="Disordered" evidence="8">
    <location>
        <begin position="1"/>
        <end position="64"/>
    </location>
</feature>
<feature type="compositionally biased region" description="Low complexity" evidence="8">
    <location>
        <begin position="108"/>
        <end position="124"/>
    </location>
</feature>
<feature type="compositionally biased region" description="Low complexity" evidence="8">
    <location>
        <begin position="168"/>
        <end position="182"/>
    </location>
</feature>
<organism evidence="10 11">
    <name type="scientific">Physocladia obscura</name>
    <dbReference type="NCBI Taxonomy" id="109957"/>
    <lineage>
        <taxon>Eukaryota</taxon>
        <taxon>Fungi</taxon>
        <taxon>Fungi incertae sedis</taxon>
        <taxon>Chytridiomycota</taxon>
        <taxon>Chytridiomycota incertae sedis</taxon>
        <taxon>Chytridiomycetes</taxon>
        <taxon>Chytridiales</taxon>
        <taxon>Chytriomycetaceae</taxon>
        <taxon>Physocladia</taxon>
    </lineage>
</organism>
<protein>
    <recommendedName>
        <fullName evidence="9">Zn(2)-C6 fungal-type domain-containing protein</fullName>
    </recommendedName>
</protein>